<keyword evidence="7" id="KW-1185">Reference proteome</keyword>
<proteinExistence type="predicted"/>
<sequence length="233" mass="24987">MEWFIETPYFGILISIVAFEIGLYTYKKTKIPVLHPLLISITLIILVLSIFDIQLSSYEKGGDILSLFLGPVTVALAIPLYKQIELLKKHKMPILIGIFTGVLTSFISVVSLTKIFNYDIKMVYSLVPKSITTPIGIEVSQTIGGIPSITVVAIVITGIIGAIIAPLVCKIFKIDDKVARGIAIGTSSHAVGTAKAMEMGETEGAMSGLAMGISGLITALLVPLLIVIFNIVI</sequence>
<evidence type="ECO:0000256" key="5">
    <source>
        <dbReference type="SAM" id="Phobius"/>
    </source>
</evidence>
<dbReference type="Pfam" id="PF04172">
    <property type="entry name" value="LrgB"/>
    <property type="match status" value="1"/>
</dbReference>
<dbReference type="GO" id="GO:0016020">
    <property type="term" value="C:membrane"/>
    <property type="evidence" value="ECO:0007669"/>
    <property type="project" value="UniProtKB-SubCell"/>
</dbReference>
<evidence type="ECO:0000313" key="6">
    <source>
        <dbReference type="EMBL" id="NBI06823.1"/>
    </source>
</evidence>
<dbReference type="AlphaFoldDB" id="A0A845R2M7"/>
<name>A0A845R2M7_9CLOT</name>
<feature type="transmembrane region" description="Helical" evidence="5">
    <location>
        <begin position="93"/>
        <end position="116"/>
    </location>
</feature>
<dbReference type="Proteomes" id="UP000467132">
    <property type="component" value="Unassembled WGS sequence"/>
</dbReference>
<feature type="transmembrane region" description="Helical" evidence="5">
    <location>
        <begin position="209"/>
        <end position="232"/>
    </location>
</feature>
<feature type="transmembrane region" description="Helical" evidence="5">
    <location>
        <begin position="33"/>
        <end position="51"/>
    </location>
</feature>
<dbReference type="RefSeq" id="WP_160197309.1">
    <property type="nucleotide sequence ID" value="NZ_QXXA01000008.1"/>
</dbReference>
<evidence type="ECO:0000256" key="3">
    <source>
        <dbReference type="ARBA" id="ARBA00022989"/>
    </source>
</evidence>
<comment type="subcellular location">
    <subcellularLocation>
        <location evidence="1">Membrane</location>
        <topology evidence="1">Multi-pass membrane protein</topology>
    </subcellularLocation>
</comment>
<dbReference type="PANTHER" id="PTHR30249">
    <property type="entry name" value="PUTATIVE SEROTONIN TRANSPORTER"/>
    <property type="match status" value="1"/>
</dbReference>
<keyword evidence="4 5" id="KW-0472">Membrane</keyword>
<dbReference type="InterPro" id="IPR007300">
    <property type="entry name" value="CidB/LrgB"/>
</dbReference>
<organism evidence="6 7">
    <name type="scientific">Senegalia massiliensis</name>
    <dbReference type="NCBI Taxonomy" id="1720316"/>
    <lineage>
        <taxon>Bacteria</taxon>
        <taxon>Bacillati</taxon>
        <taxon>Bacillota</taxon>
        <taxon>Clostridia</taxon>
        <taxon>Eubacteriales</taxon>
        <taxon>Clostridiaceae</taxon>
        <taxon>Senegalia</taxon>
    </lineage>
</organism>
<dbReference type="PANTHER" id="PTHR30249:SF0">
    <property type="entry name" value="PLASTIDAL GLYCOLATE_GLYCERATE TRANSLOCATOR 1, CHLOROPLASTIC"/>
    <property type="match status" value="1"/>
</dbReference>
<feature type="transmembrane region" description="Helical" evidence="5">
    <location>
        <begin position="6"/>
        <end position="26"/>
    </location>
</feature>
<dbReference type="OrthoDB" id="9811701at2"/>
<evidence type="ECO:0000313" key="7">
    <source>
        <dbReference type="Proteomes" id="UP000467132"/>
    </source>
</evidence>
<dbReference type="EMBL" id="QXXA01000008">
    <property type="protein sequence ID" value="NBI06823.1"/>
    <property type="molecule type" value="Genomic_DNA"/>
</dbReference>
<accession>A0A845R2M7</accession>
<comment type="caution">
    <text evidence="6">The sequence shown here is derived from an EMBL/GenBank/DDBJ whole genome shotgun (WGS) entry which is preliminary data.</text>
</comment>
<evidence type="ECO:0000256" key="2">
    <source>
        <dbReference type="ARBA" id="ARBA00022692"/>
    </source>
</evidence>
<gene>
    <name evidence="6" type="ORF">D3Z33_08105</name>
</gene>
<feature type="transmembrane region" description="Helical" evidence="5">
    <location>
        <begin position="63"/>
        <end position="81"/>
    </location>
</feature>
<evidence type="ECO:0000256" key="1">
    <source>
        <dbReference type="ARBA" id="ARBA00004141"/>
    </source>
</evidence>
<keyword evidence="3 5" id="KW-1133">Transmembrane helix</keyword>
<evidence type="ECO:0000256" key="4">
    <source>
        <dbReference type="ARBA" id="ARBA00023136"/>
    </source>
</evidence>
<feature type="transmembrane region" description="Helical" evidence="5">
    <location>
        <begin position="149"/>
        <end position="172"/>
    </location>
</feature>
<protein>
    <submittedName>
        <fullName evidence="6">LrgB family protein</fullName>
    </submittedName>
</protein>
<keyword evidence="2 5" id="KW-0812">Transmembrane</keyword>
<reference evidence="6 7" key="1">
    <citation type="submission" date="2018-08" db="EMBL/GenBank/DDBJ databases">
        <title>Murine metabolic-syndrome-specific gut microbial biobank.</title>
        <authorList>
            <person name="Liu C."/>
        </authorList>
    </citation>
    <scope>NUCLEOTIDE SEQUENCE [LARGE SCALE GENOMIC DNA]</scope>
    <source>
        <strain evidence="6 7">583</strain>
    </source>
</reference>